<dbReference type="Pfam" id="PF00550">
    <property type="entry name" value="PP-binding"/>
    <property type="match status" value="1"/>
</dbReference>
<organism evidence="2 3">
    <name type="scientific">Methylobacterium iners</name>
    <dbReference type="NCBI Taxonomy" id="418707"/>
    <lineage>
        <taxon>Bacteria</taxon>
        <taxon>Pseudomonadati</taxon>
        <taxon>Pseudomonadota</taxon>
        <taxon>Alphaproteobacteria</taxon>
        <taxon>Hyphomicrobiales</taxon>
        <taxon>Methylobacteriaceae</taxon>
        <taxon>Methylobacterium</taxon>
    </lineage>
</organism>
<reference evidence="2" key="1">
    <citation type="journal article" date="2021" name="Front. Microbiol.">
        <title>Comprehensive Comparative Genomics and Phenotyping of Methylobacterium Species.</title>
        <authorList>
            <person name="Alessa O."/>
            <person name="Ogura Y."/>
            <person name="Fujitani Y."/>
            <person name="Takami H."/>
            <person name="Hayashi T."/>
            <person name="Sahin N."/>
            <person name="Tani A."/>
        </authorList>
    </citation>
    <scope>NUCLEOTIDE SEQUENCE</scope>
    <source>
        <strain evidence="2">DSM 19015</strain>
    </source>
</reference>
<proteinExistence type="predicted"/>
<keyword evidence="3" id="KW-1185">Reference proteome</keyword>
<dbReference type="PROSITE" id="PS50075">
    <property type="entry name" value="CARRIER"/>
    <property type="match status" value="1"/>
</dbReference>
<dbReference type="RefSeq" id="WP_238243157.1">
    <property type="nucleotide sequence ID" value="NZ_BPQP01000017.1"/>
</dbReference>
<dbReference type="InterPro" id="IPR036736">
    <property type="entry name" value="ACP-like_sf"/>
</dbReference>
<name>A0ABQ4RVH3_9HYPH</name>
<gene>
    <name evidence="2" type="primary">dltC</name>
    <name evidence="2" type="ORF">OCOJLMKI_1160</name>
</gene>
<dbReference type="SUPFAM" id="SSF47336">
    <property type="entry name" value="ACP-like"/>
    <property type="match status" value="1"/>
</dbReference>
<comment type="caution">
    <text evidence="2">The sequence shown here is derived from an EMBL/GenBank/DDBJ whole genome shotgun (WGS) entry which is preliminary data.</text>
</comment>
<dbReference type="EMBL" id="BPQP01000017">
    <property type="protein sequence ID" value="GJD93962.1"/>
    <property type="molecule type" value="Genomic_DNA"/>
</dbReference>
<dbReference type="InterPro" id="IPR009081">
    <property type="entry name" value="PP-bd_ACP"/>
</dbReference>
<sequence>MDDIRQKIIGYMAGRVPEALTSTLSDHTPLLTSGVLDSIGVLELMMHLETSFNIPIDDMDFDAENLETIGSLVQFVERKLAH</sequence>
<dbReference type="Gene3D" id="1.10.1200.10">
    <property type="entry name" value="ACP-like"/>
    <property type="match status" value="1"/>
</dbReference>
<evidence type="ECO:0000259" key="1">
    <source>
        <dbReference type="PROSITE" id="PS50075"/>
    </source>
</evidence>
<dbReference type="Proteomes" id="UP001055125">
    <property type="component" value="Unassembled WGS sequence"/>
</dbReference>
<protein>
    <submittedName>
        <fullName evidence="2">D-alanyl carrier protein</fullName>
    </submittedName>
</protein>
<accession>A0ABQ4RVH3</accession>
<feature type="domain" description="Carrier" evidence="1">
    <location>
        <begin position="1"/>
        <end position="80"/>
    </location>
</feature>
<evidence type="ECO:0000313" key="2">
    <source>
        <dbReference type="EMBL" id="GJD93962.1"/>
    </source>
</evidence>
<evidence type="ECO:0000313" key="3">
    <source>
        <dbReference type="Proteomes" id="UP001055125"/>
    </source>
</evidence>
<reference evidence="2" key="2">
    <citation type="submission" date="2021-08" db="EMBL/GenBank/DDBJ databases">
        <authorList>
            <person name="Tani A."/>
            <person name="Ola A."/>
            <person name="Ogura Y."/>
            <person name="Katsura K."/>
            <person name="Hayashi T."/>
        </authorList>
    </citation>
    <scope>NUCLEOTIDE SEQUENCE</scope>
    <source>
        <strain evidence="2">DSM 19015</strain>
    </source>
</reference>